<comment type="similarity">
    <text evidence="1">Belongs to the sulfatase family.</text>
</comment>
<dbReference type="InterPro" id="IPR024607">
    <property type="entry name" value="Sulfatase_CS"/>
</dbReference>
<organism evidence="5 6">
    <name type="scientific">Lentisphaera araneosa HTCC2155</name>
    <dbReference type="NCBI Taxonomy" id="313628"/>
    <lineage>
        <taxon>Bacteria</taxon>
        <taxon>Pseudomonadati</taxon>
        <taxon>Lentisphaerota</taxon>
        <taxon>Lentisphaeria</taxon>
        <taxon>Lentisphaerales</taxon>
        <taxon>Lentisphaeraceae</taxon>
        <taxon>Lentisphaera</taxon>
    </lineage>
</organism>
<dbReference type="RefSeq" id="WP_007280785.1">
    <property type="nucleotide sequence ID" value="NZ_ABCK01000030.1"/>
</dbReference>
<name>A6DSH6_9BACT</name>
<dbReference type="Pfam" id="PF00884">
    <property type="entry name" value="Sulfatase"/>
    <property type="match status" value="1"/>
</dbReference>
<keyword evidence="2" id="KW-0378">Hydrolase</keyword>
<dbReference type="Proteomes" id="UP000004947">
    <property type="component" value="Unassembled WGS sequence"/>
</dbReference>
<proteinExistence type="inferred from homology"/>
<dbReference type="GO" id="GO:0016787">
    <property type="term" value="F:hydrolase activity"/>
    <property type="evidence" value="ECO:0007669"/>
    <property type="project" value="UniProtKB-KW"/>
</dbReference>
<dbReference type="PANTHER" id="PTHR43751:SF1">
    <property type="entry name" value="SULFATASE ATSG-RELATED"/>
    <property type="match status" value="1"/>
</dbReference>
<reference evidence="5 6" key="1">
    <citation type="journal article" date="2010" name="J. Bacteriol.">
        <title>Genome sequence of Lentisphaera araneosa HTCC2155T, the type species of the order Lentisphaerales in the phylum Lentisphaerae.</title>
        <authorList>
            <person name="Thrash J.C."/>
            <person name="Cho J.C."/>
            <person name="Vergin K.L."/>
            <person name="Morris R.M."/>
            <person name="Giovannoni S.J."/>
        </authorList>
    </citation>
    <scope>NUCLEOTIDE SEQUENCE [LARGE SCALE GENOMIC DNA]</scope>
    <source>
        <strain evidence="5 6">HTCC2155</strain>
    </source>
</reference>
<evidence type="ECO:0000256" key="2">
    <source>
        <dbReference type="ARBA" id="ARBA00022801"/>
    </source>
</evidence>
<accession>A6DSH6</accession>
<feature type="chain" id="PRO_5002694750" evidence="3">
    <location>
        <begin position="21"/>
        <end position="515"/>
    </location>
</feature>
<feature type="domain" description="Sulfatase N-terminal" evidence="4">
    <location>
        <begin position="23"/>
        <end position="356"/>
    </location>
</feature>
<dbReference type="InterPro" id="IPR017850">
    <property type="entry name" value="Alkaline_phosphatase_core_sf"/>
</dbReference>
<dbReference type="STRING" id="313628.LNTAR_09816"/>
<dbReference type="SUPFAM" id="SSF53649">
    <property type="entry name" value="Alkaline phosphatase-like"/>
    <property type="match status" value="1"/>
</dbReference>
<dbReference type="PROSITE" id="PS00149">
    <property type="entry name" value="SULFATASE_2"/>
    <property type="match status" value="1"/>
</dbReference>
<keyword evidence="3" id="KW-0732">Signal</keyword>
<feature type="signal peptide" evidence="3">
    <location>
        <begin position="1"/>
        <end position="20"/>
    </location>
</feature>
<dbReference type="InterPro" id="IPR000917">
    <property type="entry name" value="Sulfatase_N"/>
</dbReference>
<protein>
    <submittedName>
        <fullName evidence="5">Heparan N-sulfatase</fullName>
    </submittedName>
</protein>
<dbReference type="InterPro" id="IPR052701">
    <property type="entry name" value="GAG_Ulvan_Degrading_Sulfatases"/>
</dbReference>
<dbReference type="OrthoDB" id="9765601at2"/>
<dbReference type="PANTHER" id="PTHR43751">
    <property type="entry name" value="SULFATASE"/>
    <property type="match status" value="1"/>
</dbReference>
<keyword evidence="6" id="KW-1185">Reference proteome</keyword>
<evidence type="ECO:0000313" key="5">
    <source>
        <dbReference type="EMBL" id="EDM25421.1"/>
    </source>
</evidence>
<dbReference type="AlphaFoldDB" id="A6DSH6"/>
<dbReference type="Gene3D" id="3.40.720.10">
    <property type="entry name" value="Alkaline Phosphatase, subunit A"/>
    <property type="match status" value="2"/>
</dbReference>
<sequence>MYKTLLLALFLLPTAIFSQSEQPNIIFFLVDDYDKQDCSEYTGPRNLTPSLKRLAKNGITFDKMHMTSTVCTASRYTCLTGRYAGFSYSEKYLNAYPEGYQGGPAFDLGLEDDNMNVAQVLSDNGYVTGLVGKYHVASSYNSIDEPEKNIPYSEEVNDQKFFAEKQTRDLIKGSGFDWAKNVYLGNLKAPFNHHNPEWTISAALEFVEDNKDKPFFLYYGTTLAHGPSKNWDASIDEPLTTGEGIIDSPLGVMDRDSLRERVLEIGLEPEEKSGILWMDDSLGLLMDRLEELGIADNTIICFVADHGSEGKASLHKSGTEVPCIMSWPAGMKAGKRCDALLQNTDFVATWFDVAGIEKPEEYQMHGISFKKLFTRPRKSTRDHVYCEVGPARAIKTKEWNYITLRYTREDLEAVEESDRYAKRLLGLSGGIGRSAKKPEAIAYDQLYNLEQDELEESNLAEDPAQEAIIMDMQSKLLNALQLFPNRPYGEFIPGPNTLAKGEFDIILDAIKKHNK</sequence>
<gene>
    <name evidence="5" type="ORF">LNTAR_09816</name>
</gene>
<evidence type="ECO:0000313" key="6">
    <source>
        <dbReference type="Proteomes" id="UP000004947"/>
    </source>
</evidence>
<dbReference type="EMBL" id="ABCK01000030">
    <property type="protein sequence ID" value="EDM25421.1"/>
    <property type="molecule type" value="Genomic_DNA"/>
</dbReference>
<evidence type="ECO:0000256" key="1">
    <source>
        <dbReference type="ARBA" id="ARBA00008779"/>
    </source>
</evidence>
<comment type="caution">
    <text evidence="5">The sequence shown here is derived from an EMBL/GenBank/DDBJ whole genome shotgun (WGS) entry which is preliminary data.</text>
</comment>
<evidence type="ECO:0000256" key="3">
    <source>
        <dbReference type="SAM" id="SignalP"/>
    </source>
</evidence>
<evidence type="ECO:0000259" key="4">
    <source>
        <dbReference type="Pfam" id="PF00884"/>
    </source>
</evidence>
<dbReference type="eggNOG" id="COG3119">
    <property type="taxonomic scope" value="Bacteria"/>
</dbReference>